<dbReference type="AlphaFoldDB" id="A0A4C1X6Z4"/>
<comment type="caution">
    <text evidence="1">The sequence shown here is derived from an EMBL/GenBank/DDBJ whole genome shotgun (WGS) entry which is preliminary data.</text>
</comment>
<sequence>MALDDRFSLLHTDGLGELSREAWPCTFAFRMRWRSFVRGASAPSYLWVQVRDGGLTVCLMPGRLLVGDTTPTVPVVVVPFTSIESGI</sequence>
<proteinExistence type="predicted"/>
<accession>A0A4C1X6Z4</accession>
<name>A0A4C1X6Z4_EUMVA</name>
<evidence type="ECO:0000313" key="2">
    <source>
        <dbReference type="Proteomes" id="UP000299102"/>
    </source>
</evidence>
<dbReference type="Proteomes" id="UP000299102">
    <property type="component" value="Unassembled WGS sequence"/>
</dbReference>
<reference evidence="1 2" key="1">
    <citation type="journal article" date="2019" name="Commun. Biol.">
        <title>The bagworm genome reveals a unique fibroin gene that provides high tensile strength.</title>
        <authorList>
            <person name="Kono N."/>
            <person name="Nakamura H."/>
            <person name="Ohtoshi R."/>
            <person name="Tomita M."/>
            <person name="Numata K."/>
            <person name="Arakawa K."/>
        </authorList>
    </citation>
    <scope>NUCLEOTIDE SEQUENCE [LARGE SCALE GENOMIC DNA]</scope>
</reference>
<dbReference type="EMBL" id="BGZK01000726">
    <property type="protein sequence ID" value="GBP58047.1"/>
    <property type="molecule type" value="Genomic_DNA"/>
</dbReference>
<protein>
    <submittedName>
        <fullName evidence="1">Uncharacterized protein</fullName>
    </submittedName>
</protein>
<organism evidence="1 2">
    <name type="scientific">Eumeta variegata</name>
    <name type="common">Bagworm moth</name>
    <name type="synonym">Eumeta japonica</name>
    <dbReference type="NCBI Taxonomy" id="151549"/>
    <lineage>
        <taxon>Eukaryota</taxon>
        <taxon>Metazoa</taxon>
        <taxon>Ecdysozoa</taxon>
        <taxon>Arthropoda</taxon>
        <taxon>Hexapoda</taxon>
        <taxon>Insecta</taxon>
        <taxon>Pterygota</taxon>
        <taxon>Neoptera</taxon>
        <taxon>Endopterygota</taxon>
        <taxon>Lepidoptera</taxon>
        <taxon>Glossata</taxon>
        <taxon>Ditrysia</taxon>
        <taxon>Tineoidea</taxon>
        <taxon>Psychidae</taxon>
        <taxon>Oiketicinae</taxon>
        <taxon>Eumeta</taxon>
    </lineage>
</organism>
<keyword evidence="2" id="KW-1185">Reference proteome</keyword>
<evidence type="ECO:0000313" key="1">
    <source>
        <dbReference type="EMBL" id="GBP58047.1"/>
    </source>
</evidence>
<gene>
    <name evidence="1" type="ORF">EVAR_39763_1</name>
</gene>